<reference evidence="1 2" key="1">
    <citation type="submission" date="2019-03" db="EMBL/GenBank/DDBJ databases">
        <title>Genomic Encyclopedia of Archaeal and Bacterial Type Strains, Phase II (KMG-II): from individual species to whole genera.</title>
        <authorList>
            <person name="Goeker M."/>
        </authorList>
    </citation>
    <scope>NUCLEOTIDE SEQUENCE [LARGE SCALE GENOMIC DNA]</scope>
    <source>
        <strain evidence="1 2">DSM 26433</strain>
    </source>
</reference>
<accession>A0A4R1N2D7</accession>
<dbReference type="InterPro" id="IPR029787">
    <property type="entry name" value="Nucleotide_cyclase"/>
</dbReference>
<dbReference type="Pfam" id="PF10851">
    <property type="entry name" value="DUF2652"/>
    <property type="match status" value="1"/>
</dbReference>
<sequence>MAAKDNGVKTAYFVIADISGYTKFMSQTPIEHAKGILESLFGNLVPAIRSPLEVSGLQGDAVFAYAFESDVMTKQFILDFAEQLYCVFARAKEKMMLNTTCPCDACAHIEDLELKIVVHHGECVIQETGDRKELAGQDVITAFRLLKNSVKERTGMNAYTLISCDALRSMGMKDYFDESEFHSEEIEHIGEIEYVVRDMRSAWQRRRHTERTFVTNNDDLLIEEWLIPLPVSPEIAFMIATRPDLRAEWIGADKVDILNANKGKIEPGTTYHCYHGDDLFPFEILDWNPGEYVTGRFNMPMGLSMLETVELNEMGDGTMVKLRYTKPKSPKLMGKLMAGMVAKKVRGIIDPDKENRIKKMTALGKKLASETVPA</sequence>
<dbReference type="EMBL" id="SMGR01000003">
    <property type="protein sequence ID" value="TCL00550.1"/>
    <property type="molecule type" value="Genomic_DNA"/>
</dbReference>
<keyword evidence="2" id="KW-1185">Reference proteome</keyword>
<protein>
    <submittedName>
        <fullName evidence="1">Uncharacterized protein DUF2652</fullName>
    </submittedName>
</protein>
<dbReference type="InterPro" id="IPR023393">
    <property type="entry name" value="START-like_dom_sf"/>
</dbReference>
<evidence type="ECO:0000313" key="2">
    <source>
        <dbReference type="Proteomes" id="UP000295673"/>
    </source>
</evidence>
<dbReference type="Proteomes" id="UP000295673">
    <property type="component" value="Unassembled WGS sequence"/>
</dbReference>
<dbReference type="Gene3D" id="3.30.70.1230">
    <property type="entry name" value="Nucleotide cyclase"/>
    <property type="match status" value="1"/>
</dbReference>
<evidence type="ECO:0000313" key="1">
    <source>
        <dbReference type="EMBL" id="TCL00550.1"/>
    </source>
</evidence>
<dbReference type="AlphaFoldDB" id="A0A4R1N2D7"/>
<organism evidence="1 2">
    <name type="scientific">Shimia isoporae</name>
    <dbReference type="NCBI Taxonomy" id="647720"/>
    <lineage>
        <taxon>Bacteria</taxon>
        <taxon>Pseudomonadati</taxon>
        <taxon>Pseudomonadota</taxon>
        <taxon>Alphaproteobacteria</taxon>
        <taxon>Rhodobacterales</taxon>
        <taxon>Roseobacteraceae</taxon>
    </lineage>
</organism>
<dbReference type="RefSeq" id="WP_165929207.1">
    <property type="nucleotide sequence ID" value="NZ_SMGR01000003.1"/>
</dbReference>
<gene>
    <name evidence="1" type="ORF">BXY66_3193</name>
</gene>
<proteinExistence type="predicted"/>
<dbReference type="SUPFAM" id="SSF55073">
    <property type="entry name" value="Nucleotide cyclase"/>
    <property type="match status" value="1"/>
</dbReference>
<name>A0A4R1N2D7_9RHOB</name>
<dbReference type="InterPro" id="IPR020503">
    <property type="entry name" value="Uncharacterised_Rv2561"/>
</dbReference>
<comment type="caution">
    <text evidence="1">The sequence shown here is derived from an EMBL/GenBank/DDBJ whole genome shotgun (WGS) entry which is preliminary data.</text>
</comment>
<dbReference type="Gene3D" id="3.30.530.20">
    <property type="match status" value="1"/>
</dbReference>
<dbReference type="SUPFAM" id="SSF55961">
    <property type="entry name" value="Bet v1-like"/>
    <property type="match status" value="1"/>
</dbReference>